<comment type="caution">
    <text evidence="1">The sequence shown here is derived from an EMBL/GenBank/DDBJ whole genome shotgun (WGS) entry which is preliminary data.</text>
</comment>
<dbReference type="EMBL" id="MCFE01000053">
    <property type="protein sequence ID" value="ORY02787.1"/>
    <property type="molecule type" value="Genomic_DNA"/>
</dbReference>
<evidence type="ECO:0000313" key="2">
    <source>
        <dbReference type="Proteomes" id="UP000193498"/>
    </source>
</evidence>
<protein>
    <submittedName>
        <fullName evidence="1">Uncharacterized protein</fullName>
    </submittedName>
</protein>
<dbReference type="Proteomes" id="UP000193498">
    <property type="component" value="Unassembled WGS sequence"/>
</dbReference>
<keyword evidence="2" id="KW-1185">Reference proteome</keyword>
<reference evidence="1 2" key="1">
    <citation type="submission" date="2016-07" db="EMBL/GenBank/DDBJ databases">
        <title>Pervasive Adenine N6-methylation of Active Genes in Fungi.</title>
        <authorList>
            <consortium name="DOE Joint Genome Institute"/>
            <person name="Mondo S.J."/>
            <person name="Dannebaum R.O."/>
            <person name="Kuo R.C."/>
            <person name="Labutti K."/>
            <person name="Haridas S."/>
            <person name="Kuo A."/>
            <person name="Salamov A."/>
            <person name="Ahrendt S.R."/>
            <person name="Lipzen A."/>
            <person name="Sullivan W."/>
            <person name="Andreopoulos W.B."/>
            <person name="Clum A."/>
            <person name="Lindquist E."/>
            <person name="Daum C."/>
            <person name="Ramamoorthy G.K."/>
            <person name="Gryganskyi A."/>
            <person name="Culley D."/>
            <person name="Magnuson J.K."/>
            <person name="James T.Y."/>
            <person name="O'Malley M.A."/>
            <person name="Stajich J.E."/>
            <person name="Spatafora J.W."/>
            <person name="Visel A."/>
            <person name="Grigoriev I.V."/>
        </authorList>
    </citation>
    <scope>NUCLEOTIDE SEQUENCE [LARGE SCALE GENOMIC DNA]</scope>
    <source>
        <strain evidence="1 2">CBS 931.73</strain>
    </source>
</reference>
<organism evidence="1 2">
    <name type="scientific">Basidiobolus meristosporus CBS 931.73</name>
    <dbReference type="NCBI Taxonomy" id="1314790"/>
    <lineage>
        <taxon>Eukaryota</taxon>
        <taxon>Fungi</taxon>
        <taxon>Fungi incertae sedis</taxon>
        <taxon>Zoopagomycota</taxon>
        <taxon>Entomophthoromycotina</taxon>
        <taxon>Basidiobolomycetes</taxon>
        <taxon>Basidiobolales</taxon>
        <taxon>Basidiobolaceae</taxon>
        <taxon>Basidiobolus</taxon>
    </lineage>
</organism>
<dbReference type="OrthoDB" id="2433784at2759"/>
<accession>A0A1Y1YYK7</accession>
<gene>
    <name evidence="1" type="ORF">K493DRAFT_346498</name>
</gene>
<dbReference type="AlphaFoldDB" id="A0A1Y1YYK7"/>
<proteinExistence type="predicted"/>
<dbReference type="InParanoid" id="A0A1Y1YYK7"/>
<sequence length="107" mass="12467">MNLHNQIHDQFHTQIRSQDSPTVNEINVSQDRIEKELVDATIARTFYTTGIPFSVIENPAFMELLHTLRPDYTPPSRKELAAIFVEQDLWLCKETPANRLNSNMTRR</sequence>
<evidence type="ECO:0000313" key="1">
    <source>
        <dbReference type="EMBL" id="ORY02787.1"/>
    </source>
</evidence>
<name>A0A1Y1YYK7_9FUNG</name>